<keyword evidence="14" id="KW-0968">Cytoplasmic vesicle</keyword>
<comment type="catalytic activity">
    <reaction evidence="18">
        <text>N-acetyl-L-aspartyl-L-glutamate(out) = N-acetyl-L-aspartyl-L-glutamate(in)</text>
        <dbReference type="Rhea" id="RHEA:72599"/>
        <dbReference type="ChEBI" id="CHEBI:76931"/>
    </reaction>
    <physiologicalReaction direction="left-to-right" evidence="18">
        <dbReference type="Rhea" id="RHEA:72600"/>
    </physiologicalReaction>
</comment>
<dbReference type="Proteomes" id="UP000472267">
    <property type="component" value="Chromosome 22"/>
</dbReference>
<keyword evidence="7 27" id="KW-0812">Transmembrane</keyword>
<evidence type="ECO:0000256" key="7">
    <source>
        <dbReference type="ARBA" id="ARBA00022692"/>
    </source>
</evidence>
<dbReference type="GO" id="GO:0015293">
    <property type="term" value="F:symporter activity"/>
    <property type="evidence" value="ECO:0007669"/>
    <property type="project" value="UniProtKB-KW"/>
</dbReference>
<dbReference type="FunFam" id="1.20.1250.20:FF:000067">
    <property type="entry name" value="sialin isoform X2"/>
    <property type="match status" value="1"/>
</dbReference>
<evidence type="ECO:0000256" key="8">
    <source>
        <dbReference type="ARBA" id="ARBA00022847"/>
    </source>
</evidence>
<feature type="transmembrane region" description="Helical" evidence="27">
    <location>
        <begin position="423"/>
        <end position="446"/>
    </location>
</feature>
<keyword evidence="8" id="KW-0769">Symport</keyword>
<evidence type="ECO:0000256" key="24">
    <source>
        <dbReference type="ARBA" id="ARBA00081195"/>
    </source>
</evidence>
<sequence length="508" mass="55005">MPLPDGHSINTAASEDREDSEPLIQSDAVPPQCCSARLNLAVLMFFGFSVVYGLRVNLSVAMVAMVNSTDPEPSKNSSIIHACPPPSGIRIPINNYLVYPWDSETQGWLLGAFFFGYLCTQIPGGYLAGHYGGSLFLGLGVLGTAGLTLLTPLAASWGSYWLFALRALEGFGEGVTFPAMMAMWARWAPPLERSRLMTLSGSGASFGAFLALPLTGYICEMLGWPAVFYLCGGAGCLWAVFWFILVSDDPRKHRRISKEERDYIIKSLGPQGTGHGWSLPLLSMLLSVPLWAIIITQMCSNWAYYTLLTSLPTYMDNILHFDLKSNGFLSALPYLGAWLFSIASGVVADSLIERKFLSVTVVRKLFTVTGLLLPAAFLVAVSCAGCNHILTVTFLTLSTTSGGMSASGVFINQIDIAPRYAGFLLGITNTFGTIPGVVAPIATGYFTKDHTLAGWKKVFWVAAGINAGGALFYTIFGSGEVQPWAATEEERAETDRTRSRSIPQEIRT</sequence>
<organism evidence="29 30">
    <name type="scientific">Salarias fasciatus</name>
    <name type="common">Jewelled blenny</name>
    <name type="synonym">Blennius fasciatus</name>
    <dbReference type="NCBI Taxonomy" id="181472"/>
    <lineage>
        <taxon>Eukaryota</taxon>
        <taxon>Metazoa</taxon>
        <taxon>Chordata</taxon>
        <taxon>Craniata</taxon>
        <taxon>Vertebrata</taxon>
        <taxon>Euteleostomi</taxon>
        <taxon>Actinopterygii</taxon>
        <taxon>Neopterygii</taxon>
        <taxon>Teleostei</taxon>
        <taxon>Neoteleostei</taxon>
        <taxon>Acanthomorphata</taxon>
        <taxon>Ovalentaria</taxon>
        <taxon>Blenniimorphae</taxon>
        <taxon>Blenniiformes</taxon>
        <taxon>Blennioidei</taxon>
        <taxon>Blenniidae</taxon>
        <taxon>Salariinae</taxon>
        <taxon>Salarias</taxon>
    </lineage>
</organism>
<reference evidence="29" key="3">
    <citation type="submission" date="2025-09" db="UniProtKB">
        <authorList>
            <consortium name="Ensembl"/>
        </authorList>
    </citation>
    <scope>IDENTIFICATION</scope>
</reference>
<comment type="catalytic activity">
    <reaction evidence="16">
        <text>L-aspartate(out) = L-aspartate(in)</text>
        <dbReference type="Rhea" id="RHEA:66332"/>
        <dbReference type="ChEBI" id="CHEBI:29991"/>
    </reaction>
    <physiologicalReaction direction="left-to-right" evidence="16">
        <dbReference type="Rhea" id="RHEA:66333"/>
    </physiologicalReaction>
</comment>
<name>A0A672HE98_SALFA</name>
<dbReference type="InterPro" id="IPR036259">
    <property type="entry name" value="MFS_trans_sf"/>
</dbReference>
<keyword evidence="10" id="KW-0770">Synapse</keyword>
<reference evidence="29" key="2">
    <citation type="submission" date="2025-08" db="UniProtKB">
        <authorList>
            <consortium name="Ensembl"/>
        </authorList>
    </citation>
    <scope>IDENTIFICATION</scope>
</reference>
<evidence type="ECO:0000256" key="23">
    <source>
        <dbReference type="ARBA" id="ARBA00080244"/>
    </source>
</evidence>
<dbReference type="InterPro" id="IPR011701">
    <property type="entry name" value="MFS"/>
</dbReference>
<feature type="transmembrane region" description="Helical" evidence="27">
    <location>
        <begin position="281"/>
        <end position="305"/>
    </location>
</feature>
<evidence type="ECO:0000256" key="13">
    <source>
        <dbReference type="ARBA" id="ARBA00023228"/>
    </source>
</evidence>
<feature type="domain" description="Major facilitator superfamily (MFS) profile" evidence="28">
    <location>
        <begin position="39"/>
        <end position="481"/>
    </location>
</feature>
<evidence type="ECO:0000256" key="15">
    <source>
        <dbReference type="ARBA" id="ARBA00050101"/>
    </source>
</evidence>
<evidence type="ECO:0000256" key="21">
    <source>
        <dbReference type="ARBA" id="ARBA00056891"/>
    </source>
</evidence>
<evidence type="ECO:0000256" key="27">
    <source>
        <dbReference type="SAM" id="Phobius"/>
    </source>
</evidence>
<evidence type="ECO:0000256" key="18">
    <source>
        <dbReference type="ARBA" id="ARBA00051403"/>
    </source>
</evidence>
<feature type="region of interest" description="Disordered" evidence="26">
    <location>
        <begin position="486"/>
        <end position="508"/>
    </location>
</feature>
<keyword evidence="9 27" id="KW-1133">Transmembrane helix</keyword>
<comment type="function">
    <text evidence="21">Receptor for CM101, a polysaccharide produced by group B Streptococcus with antipathoangiogenic properties.</text>
</comment>
<dbReference type="Pfam" id="PF07690">
    <property type="entry name" value="MFS_1"/>
    <property type="match status" value="1"/>
</dbReference>
<comment type="subcellular location">
    <subcellularLocation>
        <location evidence="2">Basolateral cell membrane</location>
        <topology evidence="2">Multi-pass membrane protein</topology>
    </subcellularLocation>
    <subcellularLocation>
        <location evidence="3">Cytoplasmic vesicle</location>
        <location evidence="3">Secretory vesicle membrane</location>
        <topology evidence="3">Multi-pass membrane protein</topology>
    </subcellularLocation>
    <subcellularLocation>
        <location evidence="1">Cytoplasmic vesicle</location>
        <location evidence="1">Secretory vesicle</location>
        <location evidence="1">Synaptic vesicle membrane</location>
    </subcellularLocation>
    <subcellularLocation>
        <location evidence="4">Lysosome membrane</location>
    </subcellularLocation>
</comment>
<comment type="catalytic activity">
    <reaction evidence="15">
        <text>2 nitrate(out) + H(+)(out) = 2 nitrate(in) + H(+)(in)</text>
        <dbReference type="Rhea" id="RHEA:71539"/>
        <dbReference type="ChEBI" id="CHEBI:15378"/>
        <dbReference type="ChEBI" id="CHEBI:17632"/>
    </reaction>
    <physiologicalReaction direction="left-to-right" evidence="15">
        <dbReference type="Rhea" id="RHEA:71540"/>
    </physiologicalReaction>
</comment>
<keyword evidence="5" id="KW-0813">Transport</keyword>
<evidence type="ECO:0000259" key="28">
    <source>
        <dbReference type="PROSITE" id="PS50850"/>
    </source>
</evidence>
<evidence type="ECO:0000256" key="4">
    <source>
        <dbReference type="ARBA" id="ARBA00004656"/>
    </source>
</evidence>
<evidence type="ECO:0000256" key="25">
    <source>
        <dbReference type="ARBA" id="ARBA00081925"/>
    </source>
</evidence>
<feature type="transmembrane region" description="Helical" evidence="27">
    <location>
        <begin position="107"/>
        <end position="128"/>
    </location>
</feature>
<protein>
    <recommendedName>
        <fullName evidence="22">Sialin</fullName>
    </recommendedName>
    <alternativeName>
        <fullName evidence="25">H(+)/nitrate cotransporter</fullName>
    </alternativeName>
    <alternativeName>
        <fullName evidence="23">H(+)/sialic acid cotransporter</fullName>
    </alternativeName>
    <alternativeName>
        <fullName evidence="24">Vesicular excitatory amino acid transporter</fullName>
    </alternativeName>
</protein>
<comment type="catalytic activity">
    <reaction evidence="20">
        <text>D-glucuronate(out) + H(+)(out) = D-glucuronate(in) + H(+)(in)</text>
        <dbReference type="Rhea" id="RHEA:72591"/>
        <dbReference type="ChEBI" id="CHEBI:15378"/>
        <dbReference type="ChEBI" id="CHEBI:58720"/>
    </reaction>
    <physiologicalReaction direction="left-to-right" evidence="20">
        <dbReference type="Rhea" id="RHEA:72592"/>
    </physiologicalReaction>
</comment>
<proteinExistence type="predicted"/>
<dbReference type="InterPro" id="IPR020846">
    <property type="entry name" value="MFS_dom"/>
</dbReference>
<dbReference type="GO" id="GO:0006820">
    <property type="term" value="P:monoatomic anion transport"/>
    <property type="evidence" value="ECO:0007669"/>
    <property type="project" value="TreeGrafter"/>
</dbReference>
<dbReference type="Gene3D" id="1.20.1250.20">
    <property type="entry name" value="MFS general substrate transporter like domains"/>
    <property type="match status" value="2"/>
</dbReference>
<evidence type="ECO:0000256" key="19">
    <source>
        <dbReference type="ARBA" id="ARBA00051447"/>
    </source>
</evidence>
<evidence type="ECO:0000256" key="22">
    <source>
        <dbReference type="ARBA" id="ARBA00069713"/>
    </source>
</evidence>
<dbReference type="GO" id="GO:0030672">
    <property type="term" value="C:synaptic vesicle membrane"/>
    <property type="evidence" value="ECO:0007669"/>
    <property type="project" value="UniProtKB-SubCell"/>
</dbReference>
<comment type="catalytic activity">
    <reaction evidence="19">
        <text>L-glutamate(out) = L-glutamate(in)</text>
        <dbReference type="Rhea" id="RHEA:66336"/>
        <dbReference type="ChEBI" id="CHEBI:29985"/>
    </reaction>
    <physiologicalReaction direction="left-to-right" evidence="19">
        <dbReference type="Rhea" id="RHEA:66337"/>
    </physiologicalReaction>
</comment>
<comment type="catalytic activity">
    <reaction evidence="17">
        <text>N-acetylneuraminate(in) + H(+)(in) = N-acetylneuraminate(out) + H(+)(out)</text>
        <dbReference type="Rhea" id="RHEA:28987"/>
        <dbReference type="ChEBI" id="CHEBI:15378"/>
        <dbReference type="ChEBI" id="CHEBI:35418"/>
    </reaction>
    <physiologicalReaction direction="right-to-left" evidence="17">
        <dbReference type="Rhea" id="RHEA:28989"/>
    </physiologicalReaction>
</comment>
<evidence type="ECO:0000256" key="10">
    <source>
        <dbReference type="ARBA" id="ARBA00023018"/>
    </source>
</evidence>
<evidence type="ECO:0000256" key="2">
    <source>
        <dbReference type="ARBA" id="ARBA00004554"/>
    </source>
</evidence>
<evidence type="ECO:0000313" key="30">
    <source>
        <dbReference type="Proteomes" id="UP000472267"/>
    </source>
</evidence>
<feature type="transmembrane region" description="Helical" evidence="27">
    <location>
        <begin position="196"/>
        <end position="214"/>
    </location>
</feature>
<evidence type="ECO:0000256" key="1">
    <source>
        <dbReference type="ARBA" id="ARBA00004432"/>
    </source>
</evidence>
<dbReference type="GO" id="GO:0046942">
    <property type="term" value="P:carboxylic acid transport"/>
    <property type="evidence" value="ECO:0007669"/>
    <property type="project" value="UniProtKB-ARBA"/>
</dbReference>
<keyword evidence="6" id="KW-1003">Cell membrane</keyword>
<feature type="transmembrane region" description="Helical" evidence="27">
    <location>
        <begin position="135"/>
        <end position="154"/>
    </location>
</feature>
<evidence type="ECO:0000256" key="11">
    <source>
        <dbReference type="ARBA" id="ARBA00023136"/>
    </source>
</evidence>
<dbReference type="PROSITE" id="PS50850">
    <property type="entry name" value="MFS"/>
    <property type="match status" value="1"/>
</dbReference>
<gene>
    <name evidence="29" type="primary">si:ch1073-513e17.1</name>
</gene>
<evidence type="ECO:0000256" key="9">
    <source>
        <dbReference type="ARBA" id="ARBA00022989"/>
    </source>
</evidence>
<dbReference type="SUPFAM" id="SSF103473">
    <property type="entry name" value="MFS general substrate transporter"/>
    <property type="match status" value="1"/>
</dbReference>
<evidence type="ECO:0000256" key="17">
    <source>
        <dbReference type="ARBA" id="ARBA00050625"/>
    </source>
</evidence>
<evidence type="ECO:0000256" key="6">
    <source>
        <dbReference type="ARBA" id="ARBA00022475"/>
    </source>
</evidence>
<accession>A0A672HE98</accession>
<feature type="transmembrane region" description="Helical" evidence="27">
    <location>
        <begin position="40"/>
        <end position="66"/>
    </location>
</feature>
<dbReference type="Ensembl" id="ENSSFAT00005028447.1">
    <property type="protein sequence ID" value="ENSSFAP00005027402.1"/>
    <property type="gene ID" value="ENSSFAG00005013993.1"/>
</dbReference>
<feature type="region of interest" description="Disordered" evidence="26">
    <location>
        <begin position="1"/>
        <end position="25"/>
    </location>
</feature>
<dbReference type="AlphaFoldDB" id="A0A672HE98"/>
<reference evidence="29" key="1">
    <citation type="submission" date="2019-06" db="EMBL/GenBank/DDBJ databases">
        <authorList>
            <consortium name="Wellcome Sanger Institute Data Sharing"/>
        </authorList>
    </citation>
    <scope>NUCLEOTIDE SEQUENCE [LARGE SCALE GENOMIC DNA]</scope>
</reference>
<evidence type="ECO:0000256" key="26">
    <source>
        <dbReference type="SAM" id="MobiDB-lite"/>
    </source>
</evidence>
<feature type="transmembrane region" description="Helical" evidence="27">
    <location>
        <begin position="160"/>
        <end position="184"/>
    </location>
</feature>
<evidence type="ECO:0000256" key="16">
    <source>
        <dbReference type="ARBA" id="ARBA00050554"/>
    </source>
</evidence>
<dbReference type="PANTHER" id="PTHR11662">
    <property type="entry name" value="SOLUTE CARRIER FAMILY 17"/>
    <property type="match status" value="1"/>
</dbReference>
<evidence type="ECO:0000256" key="12">
    <source>
        <dbReference type="ARBA" id="ARBA00023180"/>
    </source>
</evidence>
<keyword evidence="12" id="KW-0325">Glycoprotein</keyword>
<feature type="transmembrane region" description="Helical" evidence="27">
    <location>
        <begin position="331"/>
        <end position="352"/>
    </location>
</feature>
<feature type="transmembrane region" description="Helical" evidence="27">
    <location>
        <begin position="226"/>
        <end position="246"/>
    </location>
</feature>
<evidence type="ECO:0000256" key="20">
    <source>
        <dbReference type="ARBA" id="ARBA00051612"/>
    </source>
</evidence>
<feature type="transmembrane region" description="Helical" evidence="27">
    <location>
        <begin position="364"/>
        <end position="382"/>
    </location>
</feature>
<dbReference type="GO" id="GO:0005765">
    <property type="term" value="C:lysosomal membrane"/>
    <property type="evidence" value="ECO:0007669"/>
    <property type="project" value="UniProtKB-SubCell"/>
</dbReference>
<evidence type="ECO:0000256" key="14">
    <source>
        <dbReference type="ARBA" id="ARBA00023329"/>
    </source>
</evidence>
<keyword evidence="13" id="KW-0458">Lysosome</keyword>
<keyword evidence="11 27" id="KW-0472">Membrane</keyword>
<dbReference type="GO" id="GO:0016323">
    <property type="term" value="C:basolateral plasma membrane"/>
    <property type="evidence" value="ECO:0007669"/>
    <property type="project" value="UniProtKB-SubCell"/>
</dbReference>
<evidence type="ECO:0000256" key="3">
    <source>
        <dbReference type="ARBA" id="ARBA00004638"/>
    </source>
</evidence>
<keyword evidence="30" id="KW-1185">Reference proteome</keyword>
<feature type="transmembrane region" description="Helical" evidence="27">
    <location>
        <begin position="458"/>
        <end position="476"/>
    </location>
</feature>
<evidence type="ECO:0000313" key="29">
    <source>
        <dbReference type="Ensembl" id="ENSSFAP00005027402.1"/>
    </source>
</evidence>
<dbReference type="GO" id="GO:0016324">
    <property type="term" value="C:apical plasma membrane"/>
    <property type="evidence" value="ECO:0007669"/>
    <property type="project" value="TreeGrafter"/>
</dbReference>
<evidence type="ECO:0000256" key="5">
    <source>
        <dbReference type="ARBA" id="ARBA00022448"/>
    </source>
</evidence>
<dbReference type="FunFam" id="1.20.1250.20:FF:000003">
    <property type="entry name" value="Solute carrier family 17 member 3"/>
    <property type="match status" value="1"/>
</dbReference>
<dbReference type="PANTHER" id="PTHR11662:SF284">
    <property type="entry name" value="SMALL INTESTINE URATE EXPORTER-RELATED"/>
    <property type="match status" value="1"/>
</dbReference>
<dbReference type="InterPro" id="IPR050382">
    <property type="entry name" value="MFS_Na/Anion_cotransporter"/>
</dbReference>
<feature type="transmembrane region" description="Helical" evidence="27">
    <location>
        <begin position="388"/>
        <end position="411"/>
    </location>
</feature>